<organism evidence="1 2">
    <name type="scientific">Linum trigynum</name>
    <dbReference type="NCBI Taxonomy" id="586398"/>
    <lineage>
        <taxon>Eukaryota</taxon>
        <taxon>Viridiplantae</taxon>
        <taxon>Streptophyta</taxon>
        <taxon>Embryophyta</taxon>
        <taxon>Tracheophyta</taxon>
        <taxon>Spermatophyta</taxon>
        <taxon>Magnoliopsida</taxon>
        <taxon>eudicotyledons</taxon>
        <taxon>Gunneridae</taxon>
        <taxon>Pentapetalae</taxon>
        <taxon>rosids</taxon>
        <taxon>fabids</taxon>
        <taxon>Malpighiales</taxon>
        <taxon>Linaceae</taxon>
        <taxon>Linum</taxon>
    </lineage>
</organism>
<protein>
    <submittedName>
        <fullName evidence="1">Uncharacterized protein</fullName>
    </submittedName>
</protein>
<proteinExistence type="predicted"/>
<evidence type="ECO:0000313" key="1">
    <source>
        <dbReference type="EMBL" id="CAL1351982.1"/>
    </source>
</evidence>
<reference evidence="1 2" key="1">
    <citation type="submission" date="2024-04" db="EMBL/GenBank/DDBJ databases">
        <authorList>
            <person name="Fracassetti M."/>
        </authorList>
    </citation>
    <scope>NUCLEOTIDE SEQUENCE [LARGE SCALE GENOMIC DNA]</scope>
</reference>
<gene>
    <name evidence="1" type="ORF">LTRI10_LOCUS10240</name>
</gene>
<comment type="caution">
    <text evidence="1">The sequence shown here is derived from an EMBL/GenBank/DDBJ whole genome shotgun (WGS) entry which is preliminary data.</text>
</comment>
<sequence length="103" mass="12037">MYKLDEIAFSTQFQIPATSYHDDLVVQRNFENIINYYSGEVIKELMKIQDKEDKINGTNNDDDDDNNTEQQPSTSLIFDLKMIKTITQISINYPMLQLCNSYN</sequence>
<dbReference type="EMBL" id="CAXIPQ010000005">
    <property type="protein sequence ID" value="CAL1351982.1"/>
    <property type="molecule type" value="Genomic_DNA"/>
</dbReference>
<name>A0AAV2C6Q9_9ROSI</name>
<evidence type="ECO:0000313" key="2">
    <source>
        <dbReference type="Proteomes" id="UP001497516"/>
    </source>
</evidence>
<dbReference type="AlphaFoldDB" id="A0AAV2C6Q9"/>
<accession>A0AAV2C6Q9</accession>
<dbReference type="Proteomes" id="UP001497516">
    <property type="component" value="Unassembled WGS sequence"/>
</dbReference>
<keyword evidence="2" id="KW-1185">Reference proteome</keyword>